<organism evidence="1 2">
    <name type="scientific">Armillaria ostoyae</name>
    <name type="common">Armillaria root rot fungus</name>
    <dbReference type="NCBI Taxonomy" id="47428"/>
    <lineage>
        <taxon>Eukaryota</taxon>
        <taxon>Fungi</taxon>
        <taxon>Dikarya</taxon>
        <taxon>Basidiomycota</taxon>
        <taxon>Agaricomycotina</taxon>
        <taxon>Agaricomycetes</taxon>
        <taxon>Agaricomycetidae</taxon>
        <taxon>Agaricales</taxon>
        <taxon>Marasmiineae</taxon>
        <taxon>Physalacriaceae</taxon>
        <taxon>Armillaria</taxon>
    </lineage>
</organism>
<proteinExistence type="predicted"/>
<dbReference type="OrthoDB" id="10640059at2759"/>
<name>A0A284RIL4_ARMOS</name>
<evidence type="ECO:0000313" key="2">
    <source>
        <dbReference type="Proteomes" id="UP000219338"/>
    </source>
</evidence>
<accession>A0A284RIL4</accession>
<dbReference type="AlphaFoldDB" id="A0A284RIL4"/>
<gene>
    <name evidence="1" type="ORF">ARMOST_11933</name>
</gene>
<dbReference type="Proteomes" id="UP000219338">
    <property type="component" value="Unassembled WGS sequence"/>
</dbReference>
<keyword evidence="2" id="KW-1185">Reference proteome</keyword>
<dbReference type="EMBL" id="FUEG01000009">
    <property type="protein sequence ID" value="SJL08567.1"/>
    <property type="molecule type" value="Genomic_DNA"/>
</dbReference>
<evidence type="ECO:0000313" key="1">
    <source>
        <dbReference type="EMBL" id="SJL08567.1"/>
    </source>
</evidence>
<reference evidence="2" key="1">
    <citation type="journal article" date="2017" name="Nat. Ecol. Evol.">
        <title>Genome expansion and lineage-specific genetic innovations in the forest pathogenic fungi Armillaria.</title>
        <authorList>
            <person name="Sipos G."/>
            <person name="Prasanna A.N."/>
            <person name="Walter M.C."/>
            <person name="O'Connor E."/>
            <person name="Balint B."/>
            <person name="Krizsan K."/>
            <person name="Kiss B."/>
            <person name="Hess J."/>
            <person name="Varga T."/>
            <person name="Slot J."/>
            <person name="Riley R."/>
            <person name="Boka B."/>
            <person name="Rigling D."/>
            <person name="Barry K."/>
            <person name="Lee J."/>
            <person name="Mihaltcheva S."/>
            <person name="LaButti K."/>
            <person name="Lipzen A."/>
            <person name="Waldron R."/>
            <person name="Moloney N.M."/>
            <person name="Sperisen C."/>
            <person name="Kredics L."/>
            <person name="Vagvoelgyi C."/>
            <person name="Patrignani A."/>
            <person name="Fitzpatrick D."/>
            <person name="Nagy I."/>
            <person name="Doyle S."/>
            <person name="Anderson J.B."/>
            <person name="Grigoriev I.V."/>
            <person name="Gueldener U."/>
            <person name="Muensterkoetter M."/>
            <person name="Nagy L.G."/>
        </authorList>
    </citation>
    <scope>NUCLEOTIDE SEQUENCE [LARGE SCALE GENOMIC DNA]</scope>
    <source>
        <strain evidence="2">C18/9</strain>
    </source>
</reference>
<sequence length="182" mass="20275">MIAAVAEEIALSDFFLLVCRYSFTWCLFSTRLRYETLRTPFLLSFFFLELVNKPARQCQIASTSKRYERRRVSLGSAGSQAHVSTALSVKIRLQASNIQDSYGGHTGECITRDGWNGATDTTHVVLLQRLDVDSRKAGLKSVRLRINRNIKTDGLAGSGRKATLKDVRLRIQSTTETDGQGG</sequence>
<protein>
    <submittedName>
        <fullName evidence="1">Uncharacterized protein</fullName>
    </submittedName>
</protein>